<comment type="caution">
    <text evidence="1">The sequence shown here is derived from an EMBL/GenBank/DDBJ whole genome shotgun (WGS) entry which is preliminary data.</text>
</comment>
<evidence type="ECO:0000313" key="2">
    <source>
        <dbReference type="Proteomes" id="UP000777935"/>
    </source>
</evidence>
<name>A0ABX2IPG6_9RHOB</name>
<evidence type="ECO:0000313" key="1">
    <source>
        <dbReference type="EMBL" id="NSX54779.1"/>
    </source>
</evidence>
<proteinExistence type="predicted"/>
<sequence>MTEVRAIVVTHCEIDTQFFEIQSNEKYIENRILNKTILHESQATKQTCSRQTKARFGGMNASDAKKLRALEDEDYCLKQMLADEMLDTAALYQA</sequence>
<organism evidence="1 2">
    <name type="scientific">Parasulfitobacter algicola</name>
    <dbReference type="NCBI Taxonomy" id="2614809"/>
    <lineage>
        <taxon>Bacteria</taxon>
        <taxon>Pseudomonadati</taxon>
        <taxon>Pseudomonadota</taxon>
        <taxon>Alphaproteobacteria</taxon>
        <taxon>Rhodobacterales</taxon>
        <taxon>Roseobacteraceae</taxon>
        <taxon>Parasulfitobacter</taxon>
    </lineage>
</organism>
<protein>
    <submittedName>
        <fullName evidence="1">Uncharacterized protein</fullName>
    </submittedName>
</protein>
<accession>A0ABX2IPG6</accession>
<reference evidence="1 2" key="1">
    <citation type="submission" date="2020-06" db="EMBL/GenBank/DDBJ databases">
        <title>Sulfitobacter algicola sp. nov., isolated from green algae.</title>
        <authorList>
            <person name="Wang C."/>
        </authorList>
    </citation>
    <scope>NUCLEOTIDE SEQUENCE [LARGE SCALE GENOMIC DNA]</scope>
    <source>
        <strain evidence="1 2">1151</strain>
    </source>
</reference>
<gene>
    <name evidence="1" type="ORF">HRQ87_08190</name>
</gene>
<keyword evidence="2" id="KW-1185">Reference proteome</keyword>
<dbReference type="Proteomes" id="UP000777935">
    <property type="component" value="Unassembled WGS sequence"/>
</dbReference>
<dbReference type="EMBL" id="JABUFE010000003">
    <property type="protein sequence ID" value="NSX54779.1"/>
    <property type="molecule type" value="Genomic_DNA"/>
</dbReference>